<organism evidence="2 3">
    <name type="scientific">Flavobacterium cerinum</name>
    <dbReference type="NCBI Taxonomy" id="2502784"/>
    <lineage>
        <taxon>Bacteria</taxon>
        <taxon>Pseudomonadati</taxon>
        <taxon>Bacteroidota</taxon>
        <taxon>Flavobacteriia</taxon>
        <taxon>Flavobacteriales</taxon>
        <taxon>Flavobacteriaceae</taxon>
        <taxon>Flavobacterium</taxon>
    </lineage>
</organism>
<dbReference type="AlphaFoldDB" id="A0A3S3QRQ6"/>
<sequence>MHNYILLIGLVATVFFFLVDKNLLPATLLARRHMLSKLENNKNKDLQMQSELEQLVDENNAWSYVAFPDSEVTYKEYLELLREKFSIEYSDSEFESLRTNRMTRKQMADYIQKIKNQEEAAQALRTDINYQKSNLQSLSICRAS</sequence>
<dbReference type="RefSeq" id="WP_128390192.1">
    <property type="nucleotide sequence ID" value="NZ_SBII01000008.1"/>
</dbReference>
<evidence type="ECO:0000313" key="2">
    <source>
        <dbReference type="EMBL" id="RWW99643.1"/>
    </source>
</evidence>
<keyword evidence="3" id="KW-1185">Reference proteome</keyword>
<accession>A0A3S3QRQ6</accession>
<gene>
    <name evidence="2" type="ORF">EPI11_11880</name>
</gene>
<evidence type="ECO:0000256" key="1">
    <source>
        <dbReference type="SAM" id="Coils"/>
    </source>
</evidence>
<keyword evidence="1" id="KW-0175">Coiled coil</keyword>
<proteinExistence type="predicted"/>
<comment type="caution">
    <text evidence="2">The sequence shown here is derived from an EMBL/GenBank/DDBJ whole genome shotgun (WGS) entry which is preliminary data.</text>
</comment>
<dbReference type="EMBL" id="SBII01000008">
    <property type="protein sequence ID" value="RWW99643.1"/>
    <property type="molecule type" value="Genomic_DNA"/>
</dbReference>
<name>A0A3S3QRQ6_9FLAO</name>
<reference evidence="2 3" key="1">
    <citation type="submission" date="2019-01" db="EMBL/GenBank/DDBJ databases">
        <title>Flavobacterium sp. nov.,isolated from freshwater.</title>
        <authorList>
            <person name="Zhang R."/>
            <person name="Du Z.-J."/>
        </authorList>
    </citation>
    <scope>NUCLEOTIDE SEQUENCE [LARGE SCALE GENOMIC DNA]</scope>
    <source>
        <strain evidence="2 3">1E403</strain>
    </source>
</reference>
<dbReference type="Proteomes" id="UP000287527">
    <property type="component" value="Unassembled WGS sequence"/>
</dbReference>
<protein>
    <submittedName>
        <fullName evidence="2">Uncharacterized protein</fullName>
    </submittedName>
</protein>
<dbReference type="OrthoDB" id="9872926at2"/>
<evidence type="ECO:0000313" key="3">
    <source>
        <dbReference type="Proteomes" id="UP000287527"/>
    </source>
</evidence>
<feature type="coiled-coil region" evidence="1">
    <location>
        <begin position="100"/>
        <end position="127"/>
    </location>
</feature>